<evidence type="ECO:0000313" key="1">
    <source>
        <dbReference type="EMBL" id="AKD01980.1"/>
    </source>
</evidence>
<evidence type="ECO:0000313" key="2">
    <source>
        <dbReference type="Proteomes" id="UP000033109"/>
    </source>
</evidence>
<proteinExistence type="predicted"/>
<protein>
    <submittedName>
        <fullName evidence="1">Uncharacterized protein</fullName>
    </submittedName>
</protein>
<gene>
    <name evidence="1" type="ORF">PKOR_01005</name>
</gene>
<dbReference type="PATRIC" id="fig|400092.3.peg.229"/>
<reference evidence="1 2" key="1">
    <citation type="journal article" date="2015" name="Sci. Rep.">
        <title>Unraveling adaptation of Pontibacter korlensis to radiation and infertility in desert through complete genome and comparative transcriptomic analysis.</title>
        <authorList>
            <person name="Dai J."/>
            <person name="Dai W."/>
            <person name="Qiu C."/>
            <person name="Yang Z."/>
            <person name="Zhang Y."/>
            <person name="Zhou M."/>
            <person name="Zhang L."/>
            <person name="Fang C."/>
            <person name="Gao Q."/>
            <person name="Yang Q."/>
            <person name="Li X."/>
            <person name="Wang Z."/>
            <person name="Wang Z."/>
            <person name="Jia Z."/>
            <person name="Chen X."/>
        </authorList>
    </citation>
    <scope>NUCLEOTIDE SEQUENCE [LARGE SCALE GENOMIC DNA]</scope>
    <source>
        <strain evidence="1 2">X14-1T</strain>
    </source>
</reference>
<dbReference type="HOGENOM" id="CLU_1395230_0_0_10"/>
<dbReference type="KEGG" id="pko:PKOR_01005"/>
<dbReference type="RefSeq" id="WP_046308685.1">
    <property type="nucleotide sequence ID" value="NZ_CBCSCY010000056.1"/>
</dbReference>
<sequence length="195" mass="22413">MTLLLNLLLPLCFILQDSSQLLLRQDLQKDFGKLQQNSSHFISDNSTLNPSVETVANDLQLFGLVANLDLSQATSTWQEYGSHQVRRWKFDEGNIRSITQIQSEMKLDTLVTQRYLDNKAPTQQHITNSFTFRTYLISTDSDKNKLYYQTENEQGLLSYQLGDKVVEITYASPKKGLADVLQPYRQEIEKLTSDL</sequence>
<dbReference type="AlphaFoldDB" id="A0A0E3ZDY6"/>
<dbReference type="Proteomes" id="UP000033109">
    <property type="component" value="Chromosome"/>
</dbReference>
<keyword evidence="2" id="KW-1185">Reference proteome</keyword>
<accession>A0A0E3ZDY6</accession>
<dbReference type="OrthoDB" id="850979at2"/>
<name>A0A0E3ZDY6_9BACT</name>
<dbReference type="EMBL" id="CP009621">
    <property type="protein sequence ID" value="AKD01980.1"/>
    <property type="molecule type" value="Genomic_DNA"/>
</dbReference>
<organism evidence="1 2">
    <name type="scientific">Pontibacter korlensis</name>
    <dbReference type="NCBI Taxonomy" id="400092"/>
    <lineage>
        <taxon>Bacteria</taxon>
        <taxon>Pseudomonadati</taxon>
        <taxon>Bacteroidota</taxon>
        <taxon>Cytophagia</taxon>
        <taxon>Cytophagales</taxon>
        <taxon>Hymenobacteraceae</taxon>
        <taxon>Pontibacter</taxon>
    </lineage>
</organism>
<dbReference type="STRING" id="400092.PKOR_01005"/>